<dbReference type="Proteomes" id="UP001419268">
    <property type="component" value="Unassembled WGS sequence"/>
</dbReference>
<dbReference type="EMBL" id="JBBNAG010000003">
    <property type="protein sequence ID" value="KAK9148192.1"/>
    <property type="molecule type" value="Genomic_DNA"/>
</dbReference>
<evidence type="ECO:0000313" key="2">
    <source>
        <dbReference type="Proteomes" id="UP001419268"/>
    </source>
</evidence>
<proteinExistence type="predicted"/>
<accession>A0AAP0PLB1</accession>
<sequence>MIIVFDDLQLGSELQCLCLVVCSFIHVLECHDNDGVCRSRCSECFVFVFRQNKVFNSIPIN</sequence>
<gene>
    <name evidence="1" type="ORF">Scep_006949</name>
</gene>
<protein>
    <submittedName>
        <fullName evidence="1">Uncharacterized protein</fullName>
    </submittedName>
</protein>
<evidence type="ECO:0000313" key="1">
    <source>
        <dbReference type="EMBL" id="KAK9148192.1"/>
    </source>
</evidence>
<dbReference type="AlphaFoldDB" id="A0AAP0PLB1"/>
<name>A0AAP0PLB1_9MAGN</name>
<organism evidence="1 2">
    <name type="scientific">Stephania cephalantha</name>
    <dbReference type="NCBI Taxonomy" id="152367"/>
    <lineage>
        <taxon>Eukaryota</taxon>
        <taxon>Viridiplantae</taxon>
        <taxon>Streptophyta</taxon>
        <taxon>Embryophyta</taxon>
        <taxon>Tracheophyta</taxon>
        <taxon>Spermatophyta</taxon>
        <taxon>Magnoliopsida</taxon>
        <taxon>Ranunculales</taxon>
        <taxon>Menispermaceae</taxon>
        <taxon>Menispermoideae</taxon>
        <taxon>Cissampelideae</taxon>
        <taxon>Stephania</taxon>
    </lineage>
</organism>
<comment type="caution">
    <text evidence="1">The sequence shown here is derived from an EMBL/GenBank/DDBJ whole genome shotgun (WGS) entry which is preliminary data.</text>
</comment>
<reference evidence="1 2" key="1">
    <citation type="submission" date="2024-01" db="EMBL/GenBank/DDBJ databases">
        <title>Genome assemblies of Stephania.</title>
        <authorList>
            <person name="Yang L."/>
        </authorList>
    </citation>
    <scope>NUCLEOTIDE SEQUENCE [LARGE SCALE GENOMIC DNA]</scope>
    <source>
        <strain evidence="1">JXDWG</strain>
        <tissue evidence="1">Leaf</tissue>
    </source>
</reference>
<keyword evidence="2" id="KW-1185">Reference proteome</keyword>